<sequence>MGMPYSKGGQRTFAAACAEVSCADFSAVASLWINGGYSFTLTVMTASTQASLPHVHRWTYTAGANEVSIVLPDGCVDLVVLSCDRTGREVFHTTDWDFAPRLVKLNAGTCLTGYRLRPGTTLDLAEFEPADHDVSNLEAEIEANTRHDQEVSEIIEALCLSGNSVRCLARQQGVSERTLQRRFKDLSLPSPAFWRQLGRARRAVQALPCRVPLAEIAAHYGYSDQAHMTREFVRWFGWTPAQLRRNPAAIADLAQPGLGNWSGEISLEIAGLT</sequence>
<dbReference type="PANTHER" id="PTHR46796">
    <property type="entry name" value="HTH-TYPE TRANSCRIPTIONAL ACTIVATOR RHAS-RELATED"/>
    <property type="match status" value="1"/>
</dbReference>
<dbReference type="PROSITE" id="PS01124">
    <property type="entry name" value="HTH_ARAC_FAMILY_2"/>
    <property type="match status" value="1"/>
</dbReference>
<keyword evidence="3" id="KW-0804">Transcription</keyword>
<dbReference type="Pfam" id="PF12833">
    <property type="entry name" value="HTH_18"/>
    <property type="match status" value="1"/>
</dbReference>
<dbReference type="SUPFAM" id="SSF46689">
    <property type="entry name" value="Homeodomain-like"/>
    <property type="match status" value="1"/>
</dbReference>
<dbReference type="RefSeq" id="WP_084729255.1">
    <property type="nucleotide sequence ID" value="NZ_BMLR01000008.1"/>
</dbReference>
<dbReference type="GO" id="GO:0003700">
    <property type="term" value="F:DNA-binding transcription factor activity"/>
    <property type="evidence" value="ECO:0007669"/>
    <property type="project" value="InterPro"/>
</dbReference>
<dbReference type="AlphaFoldDB" id="A0A1M7HC07"/>
<accession>A0A1M7HC07</accession>
<keyword evidence="6" id="KW-1185">Reference proteome</keyword>
<dbReference type="GO" id="GO:0043565">
    <property type="term" value="F:sequence-specific DNA binding"/>
    <property type="evidence" value="ECO:0007669"/>
    <property type="project" value="InterPro"/>
</dbReference>
<proteinExistence type="predicted"/>
<keyword evidence="1" id="KW-0805">Transcription regulation</keyword>
<keyword evidence="2 5" id="KW-0238">DNA-binding</keyword>
<evidence type="ECO:0000313" key="5">
    <source>
        <dbReference type="EMBL" id="SHM26004.1"/>
    </source>
</evidence>
<name>A0A1M7HC07_9RHOB</name>
<dbReference type="Proteomes" id="UP000183974">
    <property type="component" value="Unassembled WGS sequence"/>
</dbReference>
<dbReference type="SMART" id="SM00342">
    <property type="entry name" value="HTH_ARAC"/>
    <property type="match status" value="1"/>
</dbReference>
<evidence type="ECO:0000256" key="3">
    <source>
        <dbReference type="ARBA" id="ARBA00023163"/>
    </source>
</evidence>
<dbReference type="STRING" id="337701.SAMN05444398_11278"/>
<dbReference type="InterPro" id="IPR050204">
    <property type="entry name" value="AraC_XylS_family_regulators"/>
</dbReference>
<evidence type="ECO:0000313" key="6">
    <source>
        <dbReference type="Proteomes" id="UP000183974"/>
    </source>
</evidence>
<dbReference type="EMBL" id="FRBR01000012">
    <property type="protein sequence ID" value="SHM26004.1"/>
    <property type="molecule type" value="Genomic_DNA"/>
</dbReference>
<organism evidence="5 6">
    <name type="scientific">Roseovarius pacificus</name>
    <dbReference type="NCBI Taxonomy" id="337701"/>
    <lineage>
        <taxon>Bacteria</taxon>
        <taxon>Pseudomonadati</taxon>
        <taxon>Pseudomonadota</taxon>
        <taxon>Alphaproteobacteria</taxon>
        <taxon>Rhodobacterales</taxon>
        <taxon>Roseobacteraceae</taxon>
        <taxon>Roseovarius</taxon>
    </lineage>
</organism>
<gene>
    <name evidence="5" type="ORF">SAMN05444398_11278</name>
</gene>
<feature type="domain" description="HTH araC/xylS-type" evidence="4">
    <location>
        <begin position="149"/>
        <end position="246"/>
    </location>
</feature>
<evidence type="ECO:0000256" key="2">
    <source>
        <dbReference type="ARBA" id="ARBA00023125"/>
    </source>
</evidence>
<evidence type="ECO:0000256" key="1">
    <source>
        <dbReference type="ARBA" id="ARBA00023015"/>
    </source>
</evidence>
<dbReference type="InterPro" id="IPR009057">
    <property type="entry name" value="Homeodomain-like_sf"/>
</dbReference>
<dbReference type="Gene3D" id="1.10.10.60">
    <property type="entry name" value="Homeodomain-like"/>
    <property type="match status" value="1"/>
</dbReference>
<dbReference type="PANTHER" id="PTHR46796:SF13">
    <property type="entry name" value="HTH-TYPE TRANSCRIPTIONAL ACTIVATOR RHAS"/>
    <property type="match status" value="1"/>
</dbReference>
<protein>
    <submittedName>
        <fullName evidence="5">AraC-type DNA-binding protein</fullName>
    </submittedName>
</protein>
<evidence type="ECO:0000259" key="4">
    <source>
        <dbReference type="PROSITE" id="PS01124"/>
    </source>
</evidence>
<reference evidence="5 6" key="1">
    <citation type="submission" date="2016-11" db="EMBL/GenBank/DDBJ databases">
        <authorList>
            <person name="Jaros S."/>
            <person name="Januszkiewicz K."/>
            <person name="Wedrychowicz H."/>
        </authorList>
    </citation>
    <scope>NUCLEOTIDE SEQUENCE [LARGE SCALE GENOMIC DNA]</scope>
    <source>
        <strain evidence="5 6">DSM 29589</strain>
    </source>
</reference>
<dbReference type="InterPro" id="IPR018060">
    <property type="entry name" value="HTH_AraC"/>
</dbReference>